<evidence type="ECO:0000256" key="1">
    <source>
        <dbReference type="SAM" id="MobiDB-lite"/>
    </source>
</evidence>
<dbReference type="InterPro" id="IPR049192">
    <property type="entry name" value="DUF4246_C"/>
</dbReference>
<accession>A0A197KB66</accession>
<dbReference type="AlphaFoldDB" id="A0A197KB66"/>
<name>A0A197KB66_9FUNG</name>
<dbReference type="PANTHER" id="PTHR33119">
    <property type="entry name" value="IFI3P"/>
    <property type="match status" value="1"/>
</dbReference>
<dbReference type="PANTHER" id="PTHR33119:SF1">
    <property type="entry name" value="FE2OG DIOXYGENASE DOMAIN-CONTAINING PROTEIN"/>
    <property type="match status" value="1"/>
</dbReference>
<gene>
    <name evidence="3" type="ORF">K457DRAFT_121598</name>
</gene>
<proteinExistence type="predicted"/>
<dbReference type="OrthoDB" id="415532at2759"/>
<dbReference type="InterPro" id="IPR025340">
    <property type="entry name" value="DUF4246"/>
</dbReference>
<feature type="compositionally biased region" description="Basic and acidic residues" evidence="1">
    <location>
        <begin position="1"/>
        <end position="14"/>
    </location>
</feature>
<dbReference type="Pfam" id="PF14033">
    <property type="entry name" value="DUF4246"/>
    <property type="match status" value="1"/>
</dbReference>
<feature type="compositionally biased region" description="Gly residues" evidence="1">
    <location>
        <begin position="17"/>
        <end position="26"/>
    </location>
</feature>
<dbReference type="STRING" id="1314771.A0A197KB66"/>
<feature type="region of interest" description="Disordered" evidence="1">
    <location>
        <begin position="1"/>
        <end position="26"/>
    </location>
</feature>
<feature type="domain" description="DUF4246" evidence="2">
    <location>
        <begin position="52"/>
        <end position="395"/>
    </location>
</feature>
<evidence type="ECO:0000313" key="4">
    <source>
        <dbReference type="Proteomes" id="UP000078512"/>
    </source>
</evidence>
<dbReference type="Proteomes" id="UP000078512">
    <property type="component" value="Unassembled WGS sequence"/>
</dbReference>
<keyword evidence="4" id="KW-1185">Reference proteome</keyword>
<reference evidence="3 4" key="1">
    <citation type="submission" date="2016-05" db="EMBL/GenBank/DDBJ databases">
        <title>Genome sequencing reveals origins of a unique bacterial endosymbiosis in the earliest lineages of terrestrial Fungi.</title>
        <authorList>
            <consortium name="DOE Joint Genome Institute"/>
            <person name="Uehling J."/>
            <person name="Gryganskyi A."/>
            <person name="Hameed K."/>
            <person name="Tschaplinski T."/>
            <person name="Misztal P."/>
            <person name="Wu S."/>
            <person name="Desiro A."/>
            <person name="Vande Pol N."/>
            <person name="Du Z.-Y."/>
            <person name="Zienkiewicz A."/>
            <person name="Zienkiewicz K."/>
            <person name="Morin E."/>
            <person name="Tisserant E."/>
            <person name="Splivallo R."/>
            <person name="Hainaut M."/>
            <person name="Henrissat B."/>
            <person name="Ohm R."/>
            <person name="Kuo A."/>
            <person name="Yan J."/>
            <person name="Lipzen A."/>
            <person name="Nolan M."/>
            <person name="Labutti K."/>
            <person name="Barry K."/>
            <person name="Goldstein A."/>
            <person name="Labbe J."/>
            <person name="Schadt C."/>
            <person name="Tuskan G."/>
            <person name="Grigoriev I."/>
            <person name="Martin F."/>
            <person name="Vilgalys R."/>
            <person name="Bonito G."/>
        </authorList>
    </citation>
    <scope>NUCLEOTIDE SEQUENCE [LARGE SCALE GENOMIC DNA]</scope>
    <source>
        <strain evidence="3 4">AG-77</strain>
    </source>
</reference>
<protein>
    <recommendedName>
        <fullName evidence="2">DUF4246 domain-containing protein</fullName>
    </recommendedName>
</protein>
<evidence type="ECO:0000259" key="2">
    <source>
        <dbReference type="Pfam" id="PF14033"/>
    </source>
</evidence>
<organism evidence="3 4">
    <name type="scientific">Linnemannia elongata AG-77</name>
    <dbReference type="NCBI Taxonomy" id="1314771"/>
    <lineage>
        <taxon>Eukaryota</taxon>
        <taxon>Fungi</taxon>
        <taxon>Fungi incertae sedis</taxon>
        <taxon>Mucoromycota</taxon>
        <taxon>Mortierellomycotina</taxon>
        <taxon>Mortierellomycetes</taxon>
        <taxon>Mortierellales</taxon>
        <taxon>Mortierellaceae</taxon>
        <taxon>Linnemannia</taxon>
    </lineage>
</organism>
<dbReference type="EMBL" id="KV442017">
    <property type="protein sequence ID" value="OAQ34423.1"/>
    <property type="molecule type" value="Genomic_DNA"/>
</dbReference>
<sequence>MSQPRDNCEMENRAPSRGGGCSSGGKGIGTGTEVQIGSFVIVLVKGGGDGVRLVACVKRLEDVPDCLKDWHPGSNRQVLDLVHPSLFPFVAGRTRVTDKEAIPPLDFITAGKILDVAPVSKSSKVDSTFYSITHQWLPTDFDINPDGKVKAKSYINNLHPVEHKEMYPVLEGILEKFLPMFEEVLGEMKVLETKKKRLIPDPYGWYGEDPPDVEDFSDFEDYCDYSDSRVPQPPTVPEFTPPLETLNYDLRAAGRERPLQVIVKLANIELTPDNPKYEGGTWHVEGMANENIVATGIYYYNTDNITESRLDFRIQVAEPILCDGDAVVQRPDGIITKQDRCIVFPNIYQHQVQPFELQDPTRPGSRKIWVFFLVNPEEGPIVSTTFVPPQQVEWYPVIETLQEIEPRLPLEIGQMISELSDRSKLMGLEDAKKYREELMKERKFFAQTTNDELFARPFSLCEH</sequence>
<evidence type="ECO:0000313" key="3">
    <source>
        <dbReference type="EMBL" id="OAQ34423.1"/>
    </source>
</evidence>